<dbReference type="InterPro" id="IPR023171">
    <property type="entry name" value="Na/H_antiporter_dom_sf"/>
</dbReference>
<evidence type="ECO:0000256" key="4">
    <source>
        <dbReference type="ARBA" id="ARBA00022475"/>
    </source>
</evidence>
<feature type="transmembrane region" description="Helical" evidence="11">
    <location>
        <begin position="354"/>
        <end position="377"/>
    </location>
</feature>
<feature type="transmembrane region" description="Helical" evidence="11">
    <location>
        <begin position="138"/>
        <end position="159"/>
    </location>
</feature>
<keyword evidence="5 11" id="KW-0812">Transmembrane</keyword>
<feature type="transmembrane region" description="Helical" evidence="11">
    <location>
        <begin position="113"/>
        <end position="132"/>
    </location>
</feature>
<keyword evidence="7 11" id="KW-0915">Sodium</keyword>
<evidence type="ECO:0000256" key="6">
    <source>
        <dbReference type="ARBA" id="ARBA00022989"/>
    </source>
</evidence>
<evidence type="ECO:0000313" key="12">
    <source>
        <dbReference type="EMBL" id="NMF54927.1"/>
    </source>
</evidence>
<dbReference type="PANTHER" id="PTHR30341:SF0">
    <property type="entry name" value="NA(+)_H(+) ANTIPORTER NHAA"/>
    <property type="match status" value="1"/>
</dbReference>
<evidence type="ECO:0000256" key="1">
    <source>
        <dbReference type="ARBA" id="ARBA00004429"/>
    </source>
</evidence>
<feature type="transmembrane region" description="Helical" evidence="11">
    <location>
        <begin position="171"/>
        <end position="190"/>
    </location>
</feature>
<keyword evidence="8 11" id="KW-0406">Ion transport</keyword>
<keyword evidence="2 11" id="KW-0813">Transport</keyword>
<keyword evidence="13" id="KW-1185">Reference proteome</keyword>
<keyword evidence="3 11" id="KW-0050">Antiport</keyword>
<proteinExistence type="inferred from homology"/>
<feature type="transmembrane region" description="Helical" evidence="11">
    <location>
        <begin position="389"/>
        <end position="413"/>
    </location>
</feature>
<comment type="similarity">
    <text evidence="11">Belongs to the NhaA Na(+)/H(+) (TC 2.A.33) antiporter family.</text>
</comment>
<dbReference type="GO" id="GO:0015385">
    <property type="term" value="F:sodium:proton antiporter activity"/>
    <property type="evidence" value="ECO:0007669"/>
    <property type="project" value="UniProtKB-UniRule"/>
</dbReference>
<dbReference type="GO" id="GO:0005886">
    <property type="term" value="C:plasma membrane"/>
    <property type="evidence" value="ECO:0007669"/>
    <property type="project" value="UniProtKB-SubCell"/>
</dbReference>
<evidence type="ECO:0000256" key="9">
    <source>
        <dbReference type="ARBA" id="ARBA00023136"/>
    </source>
</evidence>
<name>A0A7X9UB56_9ACTN</name>
<evidence type="ECO:0000256" key="2">
    <source>
        <dbReference type="ARBA" id="ARBA00022448"/>
    </source>
</evidence>
<evidence type="ECO:0000256" key="5">
    <source>
        <dbReference type="ARBA" id="ARBA00022692"/>
    </source>
</evidence>
<comment type="subcellular location">
    <subcellularLocation>
        <location evidence="1">Cell inner membrane</location>
        <topology evidence="1">Multi-pass membrane protein</topology>
    </subcellularLocation>
    <subcellularLocation>
        <location evidence="11">Cell membrane</location>
        <topology evidence="11">Multi-pass membrane protein</topology>
    </subcellularLocation>
</comment>
<dbReference type="Proteomes" id="UP000546970">
    <property type="component" value="Unassembled WGS sequence"/>
</dbReference>
<feature type="transmembrane region" description="Helical" evidence="11">
    <location>
        <begin position="196"/>
        <end position="212"/>
    </location>
</feature>
<dbReference type="RefSeq" id="WP_169276693.1">
    <property type="nucleotide sequence ID" value="NZ_JABBCP010000001.1"/>
</dbReference>
<keyword evidence="4 11" id="KW-1003">Cell membrane</keyword>
<evidence type="ECO:0000256" key="10">
    <source>
        <dbReference type="ARBA" id="ARBA00023201"/>
    </source>
</evidence>
<sequence length="447" mass="48353">MESCDQLFDAAQRKRLERHDLWDRVTSNGTISAAVMVLAAIAAVVCANTAAYEPIHHFLEQELFVGLGSLTAGLTVEVFVNDFLMAIFFLLVGIELKYEMTVGELTNPRQAMLPMLAAVGGVVVPACIYAFLNKGGAIHGWAIPMATDIAFALGVMSLLGNRVPNGVRVFFSTLAIADDLISILAIAIFYGQSPNLLWLAAAVLVTVLLIVLNRTRHFRLAPYIILGLLLWFCMFKSGIHATLAGVILAFTVPAKCGVKLSNLTDWLGEIMPELDDHFDEDAHVLGQHDFTHAATRVERVMHRVTPPLQRLEHYISTPVNFLILPIFAFVNAQVRLVGVDMGALLVDPVTLGTYLGMLLGKPIGIFGVTFVLVKLGLAELPRRVNWKHIVGVGILGGIGFTMSILIAGLAFPAAEFEVLAAKAAILGASVTAAVVGMIYMSRACPRR</sequence>
<comment type="function">
    <text evidence="11">Na(+)/H(+) antiporter that extrudes sodium in exchange for external protons.</text>
</comment>
<organism evidence="12 13">
    <name type="scientific">Collinsella acetigenes</name>
    <dbReference type="NCBI Taxonomy" id="2713419"/>
    <lineage>
        <taxon>Bacteria</taxon>
        <taxon>Bacillati</taxon>
        <taxon>Actinomycetota</taxon>
        <taxon>Coriobacteriia</taxon>
        <taxon>Coriobacteriales</taxon>
        <taxon>Coriobacteriaceae</taxon>
        <taxon>Collinsella</taxon>
    </lineage>
</organism>
<keyword evidence="6 11" id="KW-1133">Transmembrane helix</keyword>
<dbReference type="InterPro" id="IPR004670">
    <property type="entry name" value="NhaA"/>
</dbReference>
<dbReference type="HAMAP" id="MF_01844">
    <property type="entry name" value="NhaA"/>
    <property type="match status" value="1"/>
</dbReference>
<dbReference type="Gene3D" id="1.20.1530.10">
    <property type="entry name" value="Na+/H+ antiporter like domain"/>
    <property type="match status" value="1"/>
</dbReference>
<evidence type="ECO:0000256" key="3">
    <source>
        <dbReference type="ARBA" id="ARBA00022449"/>
    </source>
</evidence>
<accession>A0A7X9UB56</accession>
<evidence type="ECO:0000256" key="8">
    <source>
        <dbReference type="ARBA" id="ARBA00023065"/>
    </source>
</evidence>
<gene>
    <name evidence="11 12" type="primary">nhaA</name>
    <name evidence="12" type="ORF">HF320_01075</name>
</gene>
<dbReference type="EMBL" id="JABBCP010000001">
    <property type="protein sequence ID" value="NMF54927.1"/>
    <property type="molecule type" value="Genomic_DNA"/>
</dbReference>
<keyword evidence="10 11" id="KW-0739">Sodium transport</keyword>
<evidence type="ECO:0000256" key="11">
    <source>
        <dbReference type="HAMAP-Rule" id="MF_01844"/>
    </source>
</evidence>
<feature type="transmembrane region" description="Helical" evidence="11">
    <location>
        <begin position="224"/>
        <end position="250"/>
    </location>
</feature>
<feature type="transmembrane region" description="Helical" evidence="11">
    <location>
        <begin position="31"/>
        <end position="51"/>
    </location>
</feature>
<dbReference type="GO" id="GO:0006885">
    <property type="term" value="P:regulation of pH"/>
    <property type="evidence" value="ECO:0007669"/>
    <property type="project" value="UniProtKB-UniRule"/>
</dbReference>
<keyword evidence="9 11" id="KW-0472">Membrane</keyword>
<dbReference type="NCBIfam" id="TIGR00773">
    <property type="entry name" value="NhaA"/>
    <property type="match status" value="1"/>
</dbReference>
<comment type="catalytic activity">
    <reaction evidence="11">
        <text>Na(+)(in) + 2 H(+)(out) = Na(+)(out) + 2 H(+)(in)</text>
        <dbReference type="Rhea" id="RHEA:29251"/>
        <dbReference type="ChEBI" id="CHEBI:15378"/>
        <dbReference type="ChEBI" id="CHEBI:29101"/>
    </reaction>
</comment>
<feature type="transmembrane region" description="Helical" evidence="11">
    <location>
        <begin position="419"/>
        <end position="440"/>
    </location>
</feature>
<evidence type="ECO:0000313" key="13">
    <source>
        <dbReference type="Proteomes" id="UP000546970"/>
    </source>
</evidence>
<protein>
    <recommendedName>
        <fullName evidence="11">Na(+)/H(+) antiporter NhaA</fullName>
    </recommendedName>
    <alternativeName>
        <fullName evidence="11">Sodium/proton antiporter NhaA</fullName>
    </alternativeName>
</protein>
<reference evidence="12 13" key="1">
    <citation type="submission" date="2020-04" db="EMBL/GenBank/DDBJ databases">
        <title>Collinsella sp. KGMB02528 nov., an anaerobic actinobacterium isolated from human feces.</title>
        <authorList>
            <person name="Han K.-I."/>
            <person name="Eom M.K."/>
            <person name="Kim J.-S."/>
            <person name="Lee K.C."/>
            <person name="Suh M.K."/>
            <person name="Park S.-H."/>
            <person name="Lee J.H."/>
            <person name="Kang S.W."/>
            <person name="Park J.-E."/>
            <person name="Oh B.S."/>
            <person name="Yu S.Y."/>
            <person name="Choi S.-H."/>
            <person name="Lee D.H."/>
            <person name="Yoon H."/>
            <person name="Kim B.-Y."/>
            <person name="Lee J.H."/>
            <person name="Lee J.-S."/>
        </authorList>
    </citation>
    <scope>NUCLEOTIDE SEQUENCE [LARGE SCALE GENOMIC DNA]</scope>
    <source>
        <strain evidence="12 13">KGMB02528</strain>
    </source>
</reference>
<dbReference type="PANTHER" id="PTHR30341">
    <property type="entry name" value="SODIUM ION/PROTON ANTIPORTER NHAA-RELATED"/>
    <property type="match status" value="1"/>
</dbReference>
<feature type="transmembrane region" description="Helical" evidence="11">
    <location>
        <begin position="63"/>
        <end position="92"/>
    </location>
</feature>
<dbReference type="Pfam" id="PF06965">
    <property type="entry name" value="Na_H_antiport_1"/>
    <property type="match status" value="1"/>
</dbReference>
<evidence type="ECO:0000256" key="7">
    <source>
        <dbReference type="ARBA" id="ARBA00023053"/>
    </source>
</evidence>
<dbReference type="AlphaFoldDB" id="A0A7X9UB56"/>
<comment type="caution">
    <text evidence="12">The sequence shown here is derived from an EMBL/GenBank/DDBJ whole genome shotgun (WGS) entry which is preliminary data.</text>
</comment>